<evidence type="ECO:0000313" key="1">
    <source>
        <dbReference type="EMBL" id="MCI92150.1"/>
    </source>
</evidence>
<dbReference type="Proteomes" id="UP000265520">
    <property type="component" value="Unassembled WGS sequence"/>
</dbReference>
<sequence length="46" mass="5009">AVGQLTQQAASLQHTAAFPVNRWNNRRIDLSVGCIDCAAVPSRRCL</sequence>
<feature type="non-terminal residue" evidence="1">
    <location>
        <position position="1"/>
    </location>
</feature>
<accession>A0A392W0A6</accession>
<organism evidence="1 2">
    <name type="scientific">Trifolium medium</name>
    <dbReference type="NCBI Taxonomy" id="97028"/>
    <lineage>
        <taxon>Eukaryota</taxon>
        <taxon>Viridiplantae</taxon>
        <taxon>Streptophyta</taxon>
        <taxon>Embryophyta</taxon>
        <taxon>Tracheophyta</taxon>
        <taxon>Spermatophyta</taxon>
        <taxon>Magnoliopsida</taxon>
        <taxon>eudicotyledons</taxon>
        <taxon>Gunneridae</taxon>
        <taxon>Pentapetalae</taxon>
        <taxon>rosids</taxon>
        <taxon>fabids</taxon>
        <taxon>Fabales</taxon>
        <taxon>Fabaceae</taxon>
        <taxon>Papilionoideae</taxon>
        <taxon>50 kb inversion clade</taxon>
        <taxon>NPAAA clade</taxon>
        <taxon>Hologalegina</taxon>
        <taxon>IRL clade</taxon>
        <taxon>Trifolieae</taxon>
        <taxon>Trifolium</taxon>
    </lineage>
</organism>
<keyword evidence="2" id="KW-1185">Reference proteome</keyword>
<dbReference type="AlphaFoldDB" id="A0A392W0A6"/>
<protein>
    <submittedName>
        <fullName evidence="1">Uncharacterized protein</fullName>
    </submittedName>
</protein>
<dbReference type="EMBL" id="LXQA011292251">
    <property type="protein sequence ID" value="MCI92150.1"/>
    <property type="molecule type" value="Genomic_DNA"/>
</dbReference>
<proteinExistence type="predicted"/>
<evidence type="ECO:0000313" key="2">
    <source>
        <dbReference type="Proteomes" id="UP000265520"/>
    </source>
</evidence>
<name>A0A392W0A6_9FABA</name>
<reference evidence="1 2" key="1">
    <citation type="journal article" date="2018" name="Front. Plant Sci.">
        <title>Red Clover (Trifolium pratense) and Zigzag Clover (T. medium) - A Picture of Genomic Similarities and Differences.</title>
        <authorList>
            <person name="Dluhosova J."/>
            <person name="Istvanek J."/>
            <person name="Nedelnik J."/>
            <person name="Repkova J."/>
        </authorList>
    </citation>
    <scope>NUCLEOTIDE SEQUENCE [LARGE SCALE GENOMIC DNA]</scope>
    <source>
        <strain evidence="2">cv. 10/8</strain>
        <tissue evidence="1">Leaf</tissue>
    </source>
</reference>
<comment type="caution">
    <text evidence="1">The sequence shown here is derived from an EMBL/GenBank/DDBJ whole genome shotgun (WGS) entry which is preliminary data.</text>
</comment>